<keyword evidence="2" id="KW-1133">Transmembrane helix</keyword>
<feature type="transmembrane region" description="Helical" evidence="2">
    <location>
        <begin position="379"/>
        <end position="400"/>
    </location>
</feature>
<feature type="region of interest" description="Disordered" evidence="1">
    <location>
        <begin position="1"/>
        <end position="375"/>
    </location>
</feature>
<keyword evidence="4" id="KW-1185">Reference proteome</keyword>
<dbReference type="STRING" id="490629.SAMN05216266_103163"/>
<evidence type="ECO:0000313" key="3">
    <source>
        <dbReference type="EMBL" id="SFA99668.1"/>
    </source>
</evidence>
<evidence type="ECO:0000256" key="2">
    <source>
        <dbReference type="SAM" id="Phobius"/>
    </source>
</evidence>
<feature type="compositionally biased region" description="Low complexity" evidence="1">
    <location>
        <begin position="224"/>
        <end position="240"/>
    </location>
</feature>
<dbReference type="PRINTS" id="PR01217">
    <property type="entry name" value="PRICHEXTENSN"/>
</dbReference>
<keyword evidence="2" id="KW-0472">Membrane</keyword>
<name>A0A1I0XHD9_9PSEU</name>
<dbReference type="RefSeq" id="WP_091671280.1">
    <property type="nucleotide sequence ID" value="NZ_FOKG01000003.1"/>
</dbReference>
<gene>
    <name evidence="3" type="ORF">SAMN05216266_103163</name>
</gene>
<feature type="transmembrane region" description="Helical" evidence="2">
    <location>
        <begin position="438"/>
        <end position="458"/>
    </location>
</feature>
<dbReference type="EMBL" id="FOKG01000003">
    <property type="protein sequence ID" value="SFA99668.1"/>
    <property type="molecule type" value="Genomic_DNA"/>
</dbReference>
<reference evidence="4" key="1">
    <citation type="submission" date="2016-10" db="EMBL/GenBank/DDBJ databases">
        <authorList>
            <person name="Varghese N."/>
            <person name="Submissions S."/>
        </authorList>
    </citation>
    <scope>NUCLEOTIDE SEQUENCE [LARGE SCALE GENOMIC DNA]</scope>
    <source>
        <strain evidence="4">CGMCC 4.3568</strain>
    </source>
</reference>
<feature type="compositionally biased region" description="Low complexity" evidence="1">
    <location>
        <begin position="89"/>
        <end position="107"/>
    </location>
</feature>
<dbReference type="Proteomes" id="UP000243799">
    <property type="component" value="Unassembled WGS sequence"/>
</dbReference>
<sequence length="460" mass="48938">MSRESGGEQPQKTVAELLAQHGGQVGGAPRRRRRRADDEGPDIGDTAPQAIINRIQADSAAPEAPSRRNGRSHEEQHEEPPAPPRRPRAAAPQEEAGPPTRRGMPPRRQAPPPPAQHPPQAPPTPPTPPAPQPESYGRGPDPRPAPPQQPQQPSQPMQVPPPPQQGSLPARLDGAPEQEAAGPPMGTGGYPVPQAQQPSPPRLRRRPLRRPAAPPPEPEPHTEQFPAVPADPVAQPQSVPEPDEPPAGLSGWRQRRDKSQMDDTEVGVMPPVPNQDALEAGPPTGAFTPTFDTGDQPAVDDLDGYDRPSFGAFDDDPLHEGGSRAGAVGELDDEADDVDEYGYEDDEPLGDAIDDRDDLDDLDDTDDEPARESSPAKQWMMLAGQLALGAVGGAAVWLGFNWLWVKLPAAALVAALAVTVGLVLIVRKVRRAEDLQTTVLALLVGLVVTVSPAALLLVSQ</sequence>
<evidence type="ECO:0000256" key="1">
    <source>
        <dbReference type="SAM" id="MobiDB-lite"/>
    </source>
</evidence>
<feature type="transmembrane region" description="Helical" evidence="2">
    <location>
        <begin position="406"/>
        <end position="426"/>
    </location>
</feature>
<dbReference type="OrthoDB" id="5173153at2"/>
<dbReference type="AlphaFoldDB" id="A0A1I0XHD9"/>
<feature type="compositionally biased region" description="Acidic residues" evidence="1">
    <location>
        <begin position="330"/>
        <end position="369"/>
    </location>
</feature>
<protein>
    <submittedName>
        <fullName evidence="3">Uncharacterized protein</fullName>
    </submittedName>
</protein>
<proteinExistence type="predicted"/>
<feature type="compositionally biased region" description="Basic and acidic residues" evidence="1">
    <location>
        <begin position="71"/>
        <end position="80"/>
    </location>
</feature>
<feature type="compositionally biased region" description="Pro residues" evidence="1">
    <location>
        <begin position="108"/>
        <end position="132"/>
    </location>
</feature>
<organism evidence="3 4">
    <name type="scientific">Amycolatopsis marina</name>
    <dbReference type="NCBI Taxonomy" id="490629"/>
    <lineage>
        <taxon>Bacteria</taxon>
        <taxon>Bacillati</taxon>
        <taxon>Actinomycetota</taxon>
        <taxon>Actinomycetes</taxon>
        <taxon>Pseudonocardiales</taxon>
        <taxon>Pseudonocardiaceae</taxon>
        <taxon>Amycolatopsis</taxon>
    </lineage>
</organism>
<accession>A0A1I0XHD9</accession>
<evidence type="ECO:0000313" key="4">
    <source>
        <dbReference type="Proteomes" id="UP000243799"/>
    </source>
</evidence>
<keyword evidence="2" id="KW-0812">Transmembrane</keyword>